<evidence type="ECO:0000313" key="3">
    <source>
        <dbReference type="Proteomes" id="UP001336020"/>
    </source>
</evidence>
<dbReference type="Proteomes" id="UP001336020">
    <property type="component" value="Unassembled WGS sequence"/>
</dbReference>
<evidence type="ECO:0000313" key="2">
    <source>
        <dbReference type="EMBL" id="MEE2060673.1"/>
    </source>
</evidence>
<protein>
    <submittedName>
        <fullName evidence="2">Uncharacterized protein</fullName>
    </submittedName>
</protein>
<name>A0ABU7LGJ6_9NOCA</name>
<sequence>MRSTPLRIRLSADGPVTTPALDYEHRLPYPTWNVFEGLEIERADGNRGSKRSMGTICHEDMPGYNPEAPPEEELPAAPVVEPFYPGWPALIDEHP</sequence>
<organism evidence="2 3">
    <name type="scientific">Rhodococcus artemisiae</name>
    <dbReference type="NCBI Taxonomy" id="714159"/>
    <lineage>
        <taxon>Bacteria</taxon>
        <taxon>Bacillati</taxon>
        <taxon>Actinomycetota</taxon>
        <taxon>Actinomycetes</taxon>
        <taxon>Mycobacteriales</taxon>
        <taxon>Nocardiaceae</taxon>
        <taxon>Rhodococcus</taxon>
    </lineage>
</organism>
<dbReference type="RefSeq" id="WP_330135859.1">
    <property type="nucleotide sequence ID" value="NZ_JAUTXY010000014.1"/>
</dbReference>
<reference evidence="2 3" key="1">
    <citation type="submission" date="2023-07" db="EMBL/GenBank/DDBJ databases">
        <authorList>
            <person name="Girao M."/>
            <person name="Carvalho M.F."/>
        </authorList>
    </citation>
    <scope>NUCLEOTIDE SEQUENCE [LARGE SCALE GENOMIC DNA]</scope>
    <source>
        <strain evidence="2 3">YIM65754</strain>
    </source>
</reference>
<feature type="region of interest" description="Disordered" evidence="1">
    <location>
        <begin position="45"/>
        <end position="73"/>
    </location>
</feature>
<comment type="caution">
    <text evidence="2">The sequence shown here is derived from an EMBL/GenBank/DDBJ whole genome shotgun (WGS) entry which is preliminary data.</text>
</comment>
<dbReference type="EMBL" id="JAUTXY010000014">
    <property type="protein sequence ID" value="MEE2060673.1"/>
    <property type="molecule type" value="Genomic_DNA"/>
</dbReference>
<keyword evidence="3" id="KW-1185">Reference proteome</keyword>
<evidence type="ECO:0000256" key="1">
    <source>
        <dbReference type="SAM" id="MobiDB-lite"/>
    </source>
</evidence>
<gene>
    <name evidence="2" type="ORF">Q7514_24440</name>
</gene>
<accession>A0ABU7LGJ6</accession>
<proteinExistence type="predicted"/>